<dbReference type="Pfam" id="PF12796">
    <property type="entry name" value="Ank_2"/>
    <property type="match status" value="2"/>
</dbReference>
<feature type="region of interest" description="Disordered" evidence="4">
    <location>
        <begin position="938"/>
        <end position="960"/>
    </location>
</feature>
<feature type="repeat" description="ANK" evidence="3">
    <location>
        <begin position="252"/>
        <end position="284"/>
    </location>
</feature>
<keyword evidence="5" id="KW-0812">Transmembrane</keyword>
<feature type="transmembrane region" description="Helical" evidence="5">
    <location>
        <begin position="898"/>
        <end position="921"/>
    </location>
</feature>
<keyword evidence="5" id="KW-1133">Transmembrane helix</keyword>
<dbReference type="PROSITE" id="PS50088">
    <property type="entry name" value="ANK_REPEAT"/>
    <property type="match status" value="4"/>
</dbReference>
<dbReference type="Gene3D" id="1.25.40.20">
    <property type="entry name" value="Ankyrin repeat-containing domain"/>
    <property type="match status" value="2"/>
</dbReference>
<dbReference type="InterPro" id="IPR036770">
    <property type="entry name" value="Ankyrin_rpt-contain_sf"/>
</dbReference>
<feature type="transmembrane region" description="Helical" evidence="5">
    <location>
        <begin position="638"/>
        <end position="661"/>
    </location>
</feature>
<evidence type="ECO:0000256" key="1">
    <source>
        <dbReference type="ARBA" id="ARBA00022737"/>
    </source>
</evidence>
<dbReference type="AlphaFoldDB" id="A0A0G4HWE1"/>
<feature type="region of interest" description="Disordered" evidence="4">
    <location>
        <begin position="986"/>
        <end position="1011"/>
    </location>
</feature>
<protein>
    <submittedName>
        <fullName evidence="6">Uncharacterized protein</fullName>
    </submittedName>
</protein>
<dbReference type="InterPro" id="IPR050889">
    <property type="entry name" value="Dendritic_Spine_Reg/Scaffold"/>
</dbReference>
<dbReference type="SUPFAM" id="SSF48403">
    <property type="entry name" value="Ankyrin repeat"/>
    <property type="match status" value="2"/>
</dbReference>
<keyword evidence="5" id="KW-0472">Membrane</keyword>
<dbReference type="PANTHER" id="PTHR24166">
    <property type="entry name" value="ROLLING PEBBLES, ISOFORM B"/>
    <property type="match status" value="1"/>
</dbReference>
<keyword evidence="1" id="KW-0677">Repeat</keyword>
<organism evidence="6">
    <name type="scientific">Chromera velia CCMP2878</name>
    <dbReference type="NCBI Taxonomy" id="1169474"/>
    <lineage>
        <taxon>Eukaryota</taxon>
        <taxon>Sar</taxon>
        <taxon>Alveolata</taxon>
        <taxon>Colpodellida</taxon>
        <taxon>Chromeraceae</taxon>
        <taxon>Chromera</taxon>
    </lineage>
</organism>
<evidence type="ECO:0000256" key="4">
    <source>
        <dbReference type="SAM" id="MobiDB-lite"/>
    </source>
</evidence>
<feature type="compositionally biased region" description="Basic and acidic residues" evidence="4">
    <location>
        <begin position="994"/>
        <end position="1008"/>
    </location>
</feature>
<feature type="transmembrane region" description="Helical" evidence="5">
    <location>
        <begin position="722"/>
        <end position="747"/>
    </location>
</feature>
<feature type="repeat" description="ANK" evidence="3">
    <location>
        <begin position="215"/>
        <end position="237"/>
    </location>
</feature>
<feature type="region of interest" description="Disordered" evidence="4">
    <location>
        <begin position="770"/>
        <end position="809"/>
    </location>
</feature>
<keyword evidence="2 3" id="KW-0040">ANK repeat</keyword>
<feature type="repeat" description="ANK" evidence="3">
    <location>
        <begin position="182"/>
        <end position="214"/>
    </location>
</feature>
<dbReference type="SMART" id="SM00248">
    <property type="entry name" value="ANK"/>
    <property type="match status" value="7"/>
</dbReference>
<dbReference type="PROSITE" id="PS50297">
    <property type="entry name" value="ANK_REP_REGION"/>
    <property type="match status" value="3"/>
</dbReference>
<feature type="region of interest" description="Disordered" evidence="4">
    <location>
        <begin position="829"/>
        <end position="857"/>
    </location>
</feature>
<evidence type="ECO:0000256" key="5">
    <source>
        <dbReference type="SAM" id="Phobius"/>
    </source>
</evidence>
<feature type="repeat" description="ANK" evidence="3">
    <location>
        <begin position="484"/>
        <end position="516"/>
    </location>
</feature>
<dbReference type="VEuPathDB" id="CryptoDB:Cvel_1431"/>
<dbReference type="PANTHER" id="PTHR24166:SF48">
    <property type="entry name" value="PROTEIN VAPYRIN"/>
    <property type="match status" value="1"/>
</dbReference>
<proteinExistence type="predicted"/>
<reference evidence="6" key="1">
    <citation type="submission" date="2014-11" db="EMBL/GenBank/DDBJ databases">
        <authorList>
            <person name="Otto D Thomas"/>
            <person name="Naeem Raeece"/>
        </authorList>
    </citation>
    <scope>NUCLEOTIDE SEQUENCE</scope>
</reference>
<feature type="compositionally biased region" description="Polar residues" evidence="4">
    <location>
        <begin position="14"/>
        <end position="27"/>
    </location>
</feature>
<feature type="transmembrane region" description="Helical" evidence="5">
    <location>
        <begin position="600"/>
        <end position="626"/>
    </location>
</feature>
<sequence>MIPRMHSVLGEGGRSNQQLRQETTLESDSGISVVLSESASPSQNTTILPDLPSCQSSRSVGNVQYRFQPTGASEIVLDACASTSVRDGIQGVLAATQPAVENSTVSLLGSLLEAFSTPREKKAALTTVSSDKLREKPLHTAAKEGMLRVVRLLVAQEVDSRFQLGEPRSDALRKTLEVRNARYRTPLLEAAASGHVPVIRELLKQGAHALVVGERGRNLLHLAAEHGHFQVVQYFVRAVPNGTSLVDSTDWSGEAASHLGSSTGRADIVQFLLDSGAAPNRPRADGSTPVVLAARAGSYPVLRSLWEGGGRGVLASLTGPEISLFSLRRIANAASRDDRRRLLSPSEPNDTEEGLSNYGRDVLTSKAMENLCARISCLHGSMVDENIGEGTALQRESIVFRPLLLAASRGYEDAALLLLNGAGGAGADPEARGFLQCDGRDSEPVHNTTALHCAASTNSSKLIGAILERGRLYGKEFTSAQDDLGKTPLVLALRSSAVDAVRLLLESGEKAQLTALDRRGRHAMDHARDAESKLLLKMYDDVNFDECEHGPELCRQPERCIDQRLGYWSRGDWQCLLPSQVERISEPRQVCLGSLCFGVAWYQLAVYQVSVFVSLFALVLLLVLVLPRWVPKWRAWKMQIAPVIGAVLQLNSIWTDSIFFLSLTVLRDHSQSGVILILFVVHFFLLLLFNVWSVRRFVCRKLRGQPWLEEAKQGCRFYTHGFLFIAGILSTRFLALIASNLFGLHVFSLRLMRPPDAPVTGSNTRASVGAENAAGEDAVPPIEDGVSAPVGSSAQPCPRPDTSPSLERDEVAQCYDSREDLGLCLVPGETPPPQIRDVGTQTEDSKSTADTDLVPPGDYLSQKEVTDCVIMSTNLGLLFEEVPQLMLRFAYFAPGGRATLPLIVGTIIAFLGLLYALYLWVKARRSWKSAKRRWADSKEGVGENGVSVETPDEAGGRQAELQRLEAPPHEAQSDTAHCRQTAAVDSPCAVSNRQKTEQGDARGDRDAEGNALAPLTRPVVVPFHDDVLVKRSLSEAVLEVMRGECVNSNSSCM</sequence>
<dbReference type="InterPro" id="IPR002110">
    <property type="entry name" value="Ankyrin_rpt"/>
</dbReference>
<dbReference type="EMBL" id="CDMZ01004134">
    <property type="protein sequence ID" value="CEM48740.1"/>
    <property type="molecule type" value="Genomic_DNA"/>
</dbReference>
<feature type="region of interest" description="Disordered" evidence="4">
    <location>
        <begin position="1"/>
        <end position="27"/>
    </location>
</feature>
<evidence type="ECO:0000313" key="6">
    <source>
        <dbReference type="EMBL" id="CEM48740.1"/>
    </source>
</evidence>
<dbReference type="PhylomeDB" id="A0A0G4HWE1"/>
<accession>A0A0G4HWE1</accession>
<gene>
    <name evidence="6" type="ORF">Cvel_1431</name>
</gene>
<feature type="transmembrane region" description="Helical" evidence="5">
    <location>
        <begin position="673"/>
        <end position="693"/>
    </location>
</feature>
<feature type="region of interest" description="Disordered" evidence="4">
    <location>
        <begin position="337"/>
        <end position="357"/>
    </location>
</feature>
<evidence type="ECO:0000256" key="2">
    <source>
        <dbReference type="ARBA" id="ARBA00023043"/>
    </source>
</evidence>
<evidence type="ECO:0000256" key="3">
    <source>
        <dbReference type="PROSITE-ProRule" id="PRU00023"/>
    </source>
</evidence>
<name>A0A0G4HWE1_9ALVE</name>